<sequence>MKQLVQASIAIIVVCLLLFFASQSLESAGSKGSKDTLTVYNWGEYIDPALIKAFEKETGIHVIYETFDSNEAMYTKVQQGGSSYDIAVPSEYMIETMIEDDMLVELDHSLLPNLKNIDPYFLDLPFDPGNTYSIPYFWGTVGIVYNPKMVPKDLTFKSWEDLWDERLKGKVFLVDGAREVIGMGLNSLGYSLNVKDDAALDKATDKLIKLTPNVKAIIGDEITPLMIHNEAAVALTWSGQAADMMWENEELDFAVPEEGSNLWFDNFVIPKTSKNIEGAHAFINFMLDAENNAQNADYVGYSTPNAAAWKLMDEEVINDERFYPDVELREHLEVYENLGLTWLGKYNEHFLKFKMNLN</sequence>
<dbReference type="AlphaFoldDB" id="A0A0A3IGR9"/>
<dbReference type="RefSeq" id="WP_036155869.1">
    <property type="nucleotide sequence ID" value="NZ_AVCX01000004.1"/>
</dbReference>
<dbReference type="SUPFAM" id="SSF53850">
    <property type="entry name" value="Periplasmic binding protein-like II"/>
    <property type="match status" value="1"/>
</dbReference>
<proteinExistence type="predicted"/>
<name>A0A0A3IGR9_9BACI</name>
<dbReference type="Pfam" id="PF13416">
    <property type="entry name" value="SBP_bac_8"/>
    <property type="match status" value="1"/>
</dbReference>
<keyword evidence="2" id="KW-0813">Transport</keyword>
<organism evidence="6 7">
    <name type="scientific">Lysinibacillus odysseyi 34hs-1 = NBRC 100172</name>
    <dbReference type="NCBI Taxonomy" id="1220589"/>
    <lineage>
        <taxon>Bacteria</taxon>
        <taxon>Bacillati</taxon>
        <taxon>Bacillota</taxon>
        <taxon>Bacilli</taxon>
        <taxon>Bacillales</taxon>
        <taxon>Bacillaceae</taxon>
        <taxon>Lysinibacillus</taxon>
    </lineage>
</organism>
<reference evidence="6 7" key="1">
    <citation type="submission" date="2014-02" db="EMBL/GenBank/DDBJ databases">
        <title>Draft genome sequence of Lysinibacillus odysseyi NBRC 100172.</title>
        <authorList>
            <person name="Zhang F."/>
            <person name="Wang G."/>
            <person name="Zhang L."/>
        </authorList>
    </citation>
    <scope>NUCLEOTIDE SEQUENCE [LARGE SCALE GENOMIC DNA]</scope>
    <source>
        <strain evidence="6 7">NBRC 100172</strain>
    </source>
</reference>
<evidence type="ECO:0000313" key="7">
    <source>
        <dbReference type="Proteomes" id="UP000030437"/>
    </source>
</evidence>
<dbReference type="PRINTS" id="PR00909">
    <property type="entry name" value="SPERMDNBNDNG"/>
</dbReference>
<dbReference type="GO" id="GO:0019808">
    <property type="term" value="F:polyamine binding"/>
    <property type="evidence" value="ECO:0007669"/>
    <property type="project" value="InterPro"/>
</dbReference>
<feature type="binding site" evidence="5">
    <location>
        <position position="92"/>
    </location>
    <ligand>
        <name>spermidine</name>
        <dbReference type="ChEBI" id="CHEBI:57834"/>
    </ligand>
</feature>
<evidence type="ECO:0000256" key="2">
    <source>
        <dbReference type="ARBA" id="ARBA00022448"/>
    </source>
</evidence>
<dbReference type="Gene3D" id="3.40.190.10">
    <property type="entry name" value="Periplasmic binding protein-like II"/>
    <property type="match status" value="2"/>
</dbReference>
<comment type="caution">
    <text evidence="6">The sequence shown here is derived from an EMBL/GenBank/DDBJ whole genome shotgun (WGS) entry which is preliminary data.</text>
</comment>
<dbReference type="STRING" id="1220589.CD32_14595"/>
<accession>A0A0A3IGR9</accession>
<dbReference type="InterPro" id="IPR006059">
    <property type="entry name" value="SBP"/>
</dbReference>
<gene>
    <name evidence="6" type="ORF">CD32_14595</name>
</gene>
<dbReference type="PANTHER" id="PTHR30222">
    <property type="entry name" value="SPERMIDINE/PUTRESCINE-BINDING PERIPLASMIC PROTEIN"/>
    <property type="match status" value="1"/>
</dbReference>
<keyword evidence="7" id="KW-1185">Reference proteome</keyword>
<evidence type="ECO:0000313" key="6">
    <source>
        <dbReference type="EMBL" id="KGR83919.1"/>
    </source>
</evidence>
<keyword evidence="3" id="KW-0732">Signal</keyword>
<dbReference type="GO" id="GO:0015846">
    <property type="term" value="P:polyamine transport"/>
    <property type="evidence" value="ECO:0007669"/>
    <property type="project" value="InterPro"/>
</dbReference>
<feature type="binding site" evidence="5">
    <location>
        <position position="44"/>
    </location>
    <ligand>
        <name>spermidine</name>
        <dbReference type="ChEBI" id="CHEBI:57834"/>
    </ligand>
</feature>
<dbReference type="Proteomes" id="UP000030437">
    <property type="component" value="Unassembled WGS sequence"/>
</dbReference>
<dbReference type="PIRSF" id="PIRSF019574">
    <property type="entry name" value="Periplasmic_polyamine_BP"/>
    <property type="match status" value="1"/>
</dbReference>
<dbReference type="EMBL" id="JPVP01000057">
    <property type="protein sequence ID" value="KGR83919.1"/>
    <property type="molecule type" value="Genomic_DNA"/>
</dbReference>
<dbReference type="CDD" id="cd13663">
    <property type="entry name" value="PBP2_PotD_PotF_like_2"/>
    <property type="match status" value="1"/>
</dbReference>
<comment type="subcellular location">
    <subcellularLocation>
        <location evidence="1">Periplasm</location>
    </subcellularLocation>
</comment>
<evidence type="ECO:0000256" key="4">
    <source>
        <dbReference type="ARBA" id="ARBA00022764"/>
    </source>
</evidence>
<protein>
    <submittedName>
        <fullName evidence="6">Spermidine/putrescine ABC transporter substrate-binding protein</fullName>
    </submittedName>
</protein>
<dbReference type="eggNOG" id="COG0687">
    <property type="taxonomic scope" value="Bacteria"/>
</dbReference>
<evidence type="ECO:0000256" key="5">
    <source>
        <dbReference type="PIRSR" id="PIRSR019574-1"/>
    </source>
</evidence>
<evidence type="ECO:0000256" key="3">
    <source>
        <dbReference type="ARBA" id="ARBA00022729"/>
    </source>
</evidence>
<dbReference type="OrthoDB" id="9769319at2"/>
<keyword evidence="4" id="KW-0574">Periplasm</keyword>
<dbReference type="GO" id="GO:0042597">
    <property type="term" value="C:periplasmic space"/>
    <property type="evidence" value="ECO:0007669"/>
    <property type="project" value="UniProtKB-SubCell"/>
</dbReference>
<dbReference type="PANTHER" id="PTHR30222:SF17">
    <property type="entry name" value="SPERMIDINE_PUTRESCINE-BINDING PERIPLASMIC PROTEIN"/>
    <property type="match status" value="1"/>
</dbReference>
<evidence type="ECO:0000256" key="1">
    <source>
        <dbReference type="ARBA" id="ARBA00004418"/>
    </source>
</evidence>
<dbReference type="InterPro" id="IPR001188">
    <property type="entry name" value="Sperm_putr-bd"/>
</dbReference>